<evidence type="ECO:0000256" key="5">
    <source>
        <dbReference type="ARBA" id="ARBA00012989"/>
    </source>
</evidence>
<name>A0AAV2I5L0_LYMST</name>
<dbReference type="Proteomes" id="UP001497497">
    <property type="component" value="Unassembled WGS sequence"/>
</dbReference>
<dbReference type="PANTHER" id="PTHR43410">
    <property type="entry name" value="NITRIC OXIDE SYNTHASE OXYGENASE"/>
    <property type="match status" value="1"/>
</dbReference>
<comment type="cofactor">
    <cofactor evidence="1">
        <name>FMN</name>
        <dbReference type="ChEBI" id="CHEBI:58210"/>
    </cofactor>
</comment>
<dbReference type="InterPro" id="IPR044943">
    <property type="entry name" value="NOS_dom_1"/>
</dbReference>
<dbReference type="GO" id="GO:0046872">
    <property type="term" value="F:metal ion binding"/>
    <property type="evidence" value="ECO:0007669"/>
    <property type="project" value="UniProtKB-KW"/>
</dbReference>
<dbReference type="InterPro" id="IPR044940">
    <property type="entry name" value="NOS_dom_2"/>
</dbReference>
<dbReference type="InterPro" id="IPR044944">
    <property type="entry name" value="NOS_dom_3"/>
</dbReference>
<comment type="cofactor">
    <cofactor evidence="2">
        <name>heme b</name>
        <dbReference type="ChEBI" id="CHEBI:60344"/>
    </cofactor>
</comment>
<protein>
    <recommendedName>
        <fullName evidence="5">nitric-oxide synthase (NADPH)</fullName>
        <ecNumber evidence="5">1.14.13.39</ecNumber>
    </recommendedName>
</protein>
<evidence type="ECO:0000256" key="9">
    <source>
        <dbReference type="ARBA" id="ARBA00022723"/>
    </source>
</evidence>
<dbReference type="Gene3D" id="3.90.1230.10">
    <property type="entry name" value="Nitric Oxide Synthase, Chain A, domain 3"/>
    <property type="match status" value="1"/>
</dbReference>
<evidence type="ECO:0000256" key="14">
    <source>
        <dbReference type="ARBA" id="ARBA00023004"/>
    </source>
</evidence>
<dbReference type="FunFam" id="3.90.440.10:FF:000001">
    <property type="entry name" value="Endothelial nitric oxide synthase"/>
    <property type="match status" value="1"/>
</dbReference>
<dbReference type="Pfam" id="PF02898">
    <property type="entry name" value="NO_synthase"/>
    <property type="match status" value="1"/>
</dbReference>
<keyword evidence="7" id="KW-0285">Flavoprotein</keyword>
<evidence type="ECO:0000256" key="7">
    <source>
        <dbReference type="ARBA" id="ARBA00022630"/>
    </source>
</evidence>
<evidence type="ECO:0000259" key="15">
    <source>
        <dbReference type="Pfam" id="PF02898"/>
    </source>
</evidence>
<keyword evidence="12" id="KW-0112">Calmodulin-binding</keyword>
<dbReference type="GO" id="GO:0004517">
    <property type="term" value="F:nitric-oxide synthase activity"/>
    <property type="evidence" value="ECO:0007669"/>
    <property type="project" value="UniProtKB-EC"/>
</dbReference>
<keyword evidence="11" id="KW-0521">NADP</keyword>
<keyword evidence="17" id="KW-1185">Reference proteome</keyword>
<evidence type="ECO:0000256" key="2">
    <source>
        <dbReference type="ARBA" id="ARBA00001970"/>
    </source>
</evidence>
<keyword evidence="13" id="KW-0560">Oxidoreductase</keyword>
<dbReference type="EC" id="1.14.13.39" evidence="5"/>
<dbReference type="SUPFAM" id="SSF56512">
    <property type="entry name" value="Nitric oxide (NO) synthase oxygenase domain"/>
    <property type="match status" value="1"/>
</dbReference>
<evidence type="ECO:0000256" key="13">
    <source>
        <dbReference type="ARBA" id="ARBA00023002"/>
    </source>
</evidence>
<evidence type="ECO:0000256" key="3">
    <source>
        <dbReference type="ARBA" id="ARBA00001974"/>
    </source>
</evidence>
<keyword evidence="8" id="KW-0288">FMN</keyword>
<evidence type="ECO:0000256" key="11">
    <source>
        <dbReference type="ARBA" id="ARBA00022857"/>
    </source>
</evidence>
<dbReference type="PANTHER" id="PTHR43410:SF1">
    <property type="entry name" value="NITRIC OXIDE SYNTHASE"/>
    <property type="match status" value="1"/>
</dbReference>
<dbReference type="InterPro" id="IPR004030">
    <property type="entry name" value="NOS_N"/>
</dbReference>
<accession>A0AAV2I5L0</accession>
<comment type="cofactor">
    <cofactor evidence="3">
        <name>FAD</name>
        <dbReference type="ChEBI" id="CHEBI:57692"/>
    </cofactor>
</comment>
<evidence type="ECO:0000256" key="8">
    <source>
        <dbReference type="ARBA" id="ARBA00022643"/>
    </source>
</evidence>
<dbReference type="EMBL" id="CAXITT010000419">
    <property type="protein sequence ID" value="CAL1541196.1"/>
    <property type="molecule type" value="Genomic_DNA"/>
</dbReference>
<evidence type="ECO:0000256" key="10">
    <source>
        <dbReference type="ARBA" id="ARBA00022827"/>
    </source>
</evidence>
<keyword evidence="10" id="KW-0274">FAD</keyword>
<evidence type="ECO:0000256" key="6">
    <source>
        <dbReference type="ARBA" id="ARBA00022617"/>
    </source>
</evidence>
<dbReference type="Gene3D" id="3.90.340.10">
    <property type="entry name" value="Nitric Oxide Synthase, Chain A, domain 1"/>
    <property type="match status" value="1"/>
</dbReference>
<dbReference type="InterPro" id="IPR036119">
    <property type="entry name" value="NOS_N_sf"/>
</dbReference>
<proteinExistence type="inferred from homology"/>
<dbReference type="GO" id="GO:0006809">
    <property type="term" value="P:nitric oxide biosynthetic process"/>
    <property type="evidence" value="ECO:0007669"/>
    <property type="project" value="InterPro"/>
</dbReference>
<comment type="caution">
    <text evidence="16">The sequence shown here is derived from an EMBL/GenBank/DDBJ whole genome shotgun (WGS) entry which is preliminary data.</text>
</comment>
<evidence type="ECO:0000313" key="17">
    <source>
        <dbReference type="Proteomes" id="UP001497497"/>
    </source>
</evidence>
<dbReference type="Gene3D" id="3.90.440.10">
    <property type="entry name" value="Nitric Oxide Synthase,Heme Domain,Chain A domain 2"/>
    <property type="match status" value="1"/>
</dbReference>
<feature type="domain" description="Nitric oxide synthase (NOS)" evidence="15">
    <location>
        <begin position="57"/>
        <end position="403"/>
    </location>
</feature>
<sequence>MACPYRSAKLKNVLNDKTYVDTLHQRSFSPVPCNTQRCMGSLMSQQAHRPPGVPRSQEELLVHATDFIDQYLNSCEMTFLSRSNTPAHLNRLSEIQDSVTKSGTYDLTMAELTFGAKQAWRNAPRCIGRMQWSKLQVVDARCIMTPRGMYTALCDHIKYATNKGNIRSAITIFPQRIEGPPDFRVWNSQLIGYAGYSMDDGKIIGDPANVEFTDQCVRMGWKPKYGMFDLFPLVLSAAGFDPEVFDLPPELVLKVKLVHPENPWFSDIGLKWYALPAVSGMLLDCGSLEFPSCPFNGWYMGTEIGSRDLCDSHRYNMLETIALKMGLNTRNASSLWKDRALLESNRAVLHSFQSANVTIVNHHDASESFILHLDTEQHLRGGCPGDWVWMVPPISSSVVQHWTFFTKNFSL</sequence>
<dbReference type="GO" id="GO:0005516">
    <property type="term" value="F:calmodulin binding"/>
    <property type="evidence" value="ECO:0007669"/>
    <property type="project" value="UniProtKB-KW"/>
</dbReference>
<evidence type="ECO:0000256" key="12">
    <source>
        <dbReference type="ARBA" id="ARBA00022860"/>
    </source>
</evidence>
<evidence type="ECO:0000313" key="16">
    <source>
        <dbReference type="EMBL" id="CAL1541196.1"/>
    </source>
</evidence>
<organism evidence="16 17">
    <name type="scientific">Lymnaea stagnalis</name>
    <name type="common">Great pond snail</name>
    <name type="synonym">Helix stagnalis</name>
    <dbReference type="NCBI Taxonomy" id="6523"/>
    <lineage>
        <taxon>Eukaryota</taxon>
        <taxon>Metazoa</taxon>
        <taxon>Spiralia</taxon>
        <taxon>Lophotrochozoa</taxon>
        <taxon>Mollusca</taxon>
        <taxon>Gastropoda</taxon>
        <taxon>Heterobranchia</taxon>
        <taxon>Euthyneura</taxon>
        <taxon>Panpulmonata</taxon>
        <taxon>Hygrophila</taxon>
        <taxon>Lymnaeoidea</taxon>
        <taxon>Lymnaeidae</taxon>
        <taxon>Lymnaea</taxon>
    </lineage>
</organism>
<keyword evidence="14" id="KW-0408">Iron</keyword>
<evidence type="ECO:0000256" key="4">
    <source>
        <dbReference type="ARBA" id="ARBA00006267"/>
    </source>
</evidence>
<keyword evidence="9" id="KW-0479">Metal-binding</keyword>
<keyword evidence="6" id="KW-0349">Heme</keyword>
<comment type="similarity">
    <text evidence="4">Belongs to the NOS family.</text>
</comment>
<reference evidence="16 17" key="1">
    <citation type="submission" date="2024-04" db="EMBL/GenBank/DDBJ databases">
        <authorList>
            <consortium name="Genoscope - CEA"/>
            <person name="William W."/>
        </authorList>
    </citation>
    <scope>NUCLEOTIDE SEQUENCE [LARGE SCALE GENOMIC DNA]</scope>
</reference>
<gene>
    <name evidence="16" type="ORF">GSLYS_00014838001</name>
</gene>
<dbReference type="InterPro" id="IPR050607">
    <property type="entry name" value="NOS"/>
</dbReference>
<evidence type="ECO:0000256" key="1">
    <source>
        <dbReference type="ARBA" id="ARBA00001917"/>
    </source>
</evidence>
<dbReference type="AlphaFoldDB" id="A0AAV2I5L0"/>